<feature type="region of interest" description="Disordered" evidence="1">
    <location>
        <begin position="27"/>
        <end position="60"/>
    </location>
</feature>
<organism evidence="3 4">
    <name type="scientific">Clostridium frigoriphilum</name>
    <dbReference type="NCBI Taxonomy" id="443253"/>
    <lineage>
        <taxon>Bacteria</taxon>
        <taxon>Bacillati</taxon>
        <taxon>Bacillota</taxon>
        <taxon>Clostridia</taxon>
        <taxon>Eubacteriales</taxon>
        <taxon>Clostridiaceae</taxon>
        <taxon>Clostridium</taxon>
    </lineage>
</organism>
<keyword evidence="4" id="KW-1185">Reference proteome</keyword>
<feature type="compositionally biased region" description="Low complexity" evidence="1">
    <location>
        <begin position="36"/>
        <end position="60"/>
    </location>
</feature>
<dbReference type="Proteomes" id="UP001498469">
    <property type="component" value="Unassembled WGS sequence"/>
</dbReference>
<accession>A0ABU7UUC1</accession>
<name>A0ABU7UUC1_9CLOT</name>
<reference evidence="3 4" key="1">
    <citation type="submission" date="2023-11" db="EMBL/GenBank/DDBJ databases">
        <title>Draft genome sequence of a psychrophilic Clostridium strain from permafrost water brine.</title>
        <authorList>
            <person name="Shcherbakova V.A."/>
            <person name="Trubitsyn V.E."/>
            <person name="Zakharyuk A.G."/>
        </authorList>
    </citation>
    <scope>NUCLEOTIDE SEQUENCE [LARGE SCALE GENOMIC DNA]</scope>
    <source>
        <strain evidence="3 4">14F</strain>
    </source>
</reference>
<gene>
    <name evidence="3" type="ORF">SJI18_19025</name>
</gene>
<feature type="chain" id="PRO_5047377547" description="Lipoprotein" evidence="2">
    <location>
        <begin position="23"/>
        <end position="227"/>
    </location>
</feature>
<feature type="signal peptide" evidence="2">
    <location>
        <begin position="1"/>
        <end position="22"/>
    </location>
</feature>
<evidence type="ECO:0000256" key="2">
    <source>
        <dbReference type="SAM" id="SignalP"/>
    </source>
</evidence>
<evidence type="ECO:0008006" key="5">
    <source>
        <dbReference type="Google" id="ProtNLM"/>
    </source>
</evidence>
<sequence length="227" mass="24819">MKFSHKVTIIFLLGFVALNAVGCSNSQKTAEQTTPKSSTQVASKTTTQKSTTKPASTAAAKTEATSKTKLDTTFVGSKDIKKVKVSDYIYNEEKNKPYVKGEYKEVDFTIDLISRYLNGDATAYKSIVSYPANYTPGLVSINAKDKGKLVDYLKILKIQLKLKDGQAVNVKALSVQYDGPDLVTKKGVSIMLKVGINPNGEKSTYWTFFGAQVFEKDGKLVAKLSQS</sequence>
<protein>
    <recommendedName>
        <fullName evidence="5">Lipoprotein</fullName>
    </recommendedName>
</protein>
<evidence type="ECO:0000256" key="1">
    <source>
        <dbReference type="SAM" id="MobiDB-lite"/>
    </source>
</evidence>
<dbReference type="EMBL" id="JAZHFS010000022">
    <property type="protein sequence ID" value="MEF2114394.1"/>
    <property type="molecule type" value="Genomic_DNA"/>
</dbReference>
<dbReference type="RefSeq" id="WP_216253140.1">
    <property type="nucleotide sequence ID" value="NZ_JAZHFS010000022.1"/>
</dbReference>
<proteinExistence type="predicted"/>
<evidence type="ECO:0000313" key="3">
    <source>
        <dbReference type="EMBL" id="MEF2114394.1"/>
    </source>
</evidence>
<keyword evidence="2" id="KW-0732">Signal</keyword>
<evidence type="ECO:0000313" key="4">
    <source>
        <dbReference type="Proteomes" id="UP001498469"/>
    </source>
</evidence>
<comment type="caution">
    <text evidence="3">The sequence shown here is derived from an EMBL/GenBank/DDBJ whole genome shotgun (WGS) entry which is preliminary data.</text>
</comment>